<evidence type="ECO:0000313" key="1">
    <source>
        <dbReference type="EMBL" id="PIW19419.1"/>
    </source>
</evidence>
<dbReference type="AlphaFoldDB" id="A0A2M7GB53"/>
<gene>
    <name evidence="1" type="ORF">COW36_00860</name>
</gene>
<sequence length="308" mass="34234">MVGFSFRREQRCLGLWFSPEEALLVDREHGLIAREAACLVRPVANNKPLIWGNSALLSGKGSPLWQMGWQPQEIKSFLQSFIATIIPLSRCQLLLPVLNLGDAYYSAFWHLLRERLNLASLSLCSPLSCLAHLTGIRSTDLILFIEEGLAECSLGAPLHPPLAVGYGRYLSRRLMQYVFQQYGLKIDSLAAGSAWQRLGGLAQVQDQLTLKGVDREGKIQYQMITAEELAPLAEAAFQPLVNLCRLQLEQQFSEPKQKVTEVLLFGEQADLPGLAAYLQNQLCLTVSVRKSGPDIMVKALQEALQSKV</sequence>
<dbReference type="Proteomes" id="UP000231019">
    <property type="component" value="Unassembled WGS sequence"/>
</dbReference>
<dbReference type="InterPro" id="IPR043129">
    <property type="entry name" value="ATPase_NBD"/>
</dbReference>
<proteinExistence type="predicted"/>
<reference evidence="1 2" key="1">
    <citation type="submission" date="2017-09" db="EMBL/GenBank/DDBJ databases">
        <title>Depth-based differentiation of microbial function through sediment-hosted aquifers and enrichment of novel symbionts in the deep terrestrial subsurface.</title>
        <authorList>
            <person name="Probst A.J."/>
            <person name="Ladd B."/>
            <person name="Jarett J.K."/>
            <person name="Geller-Mcgrath D.E."/>
            <person name="Sieber C.M."/>
            <person name="Emerson J.B."/>
            <person name="Anantharaman K."/>
            <person name="Thomas B.C."/>
            <person name="Malmstrom R."/>
            <person name="Stieglmeier M."/>
            <person name="Klingl A."/>
            <person name="Woyke T."/>
            <person name="Ryan C.M."/>
            <person name="Banfield J.F."/>
        </authorList>
    </citation>
    <scope>NUCLEOTIDE SEQUENCE [LARGE SCALE GENOMIC DNA]</scope>
    <source>
        <strain evidence="1">CG17_big_fil_post_rev_8_21_14_2_50_48_46</strain>
    </source>
</reference>
<comment type="caution">
    <text evidence="1">The sequence shown here is derived from an EMBL/GenBank/DDBJ whole genome shotgun (WGS) entry which is preliminary data.</text>
</comment>
<evidence type="ECO:0000313" key="2">
    <source>
        <dbReference type="Proteomes" id="UP000231019"/>
    </source>
</evidence>
<accession>A0A2M7GB53</accession>
<evidence type="ECO:0008006" key="3">
    <source>
        <dbReference type="Google" id="ProtNLM"/>
    </source>
</evidence>
<organism evidence="1 2">
    <name type="scientific">bacterium (Candidatus Blackallbacteria) CG17_big_fil_post_rev_8_21_14_2_50_48_46</name>
    <dbReference type="NCBI Taxonomy" id="2014261"/>
    <lineage>
        <taxon>Bacteria</taxon>
        <taxon>Candidatus Blackallbacteria</taxon>
    </lineage>
</organism>
<dbReference type="EMBL" id="PFFQ01000004">
    <property type="protein sequence ID" value="PIW19419.1"/>
    <property type="molecule type" value="Genomic_DNA"/>
</dbReference>
<protein>
    <recommendedName>
        <fullName evidence="3">Actin-like protein N-terminal domain-containing protein</fullName>
    </recommendedName>
</protein>
<dbReference type="SUPFAM" id="SSF53067">
    <property type="entry name" value="Actin-like ATPase domain"/>
    <property type="match status" value="1"/>
</dbReference>
<name>A0A2M7GB53_9BACT</name>